<evidence type="ECO:0000256" key="8">
    <source>
        <dbReference type="ARBA" id="ARBA00022729"/>
    </source>
</evidence>
<evidence type="ECO:0000256" key="9">
    <source>
        <dbReference type="ARBA" id="ARBA00022741"/>
    </source>
</evidence>
<dbReference type="Proteomes" id="UP001642360">
    <property type="component" value="Unassembled WGS sequence"/>
</dbReference>
<dbReference type="SUPFAM" id="SSF56112">
    <property type="entry name" value="Protein kinase-like (PK-like)"/>
    <property type="match status" value="1"/>
</dbReference>
<evidence type="ECO:0000259" key="20">
    <source>
        <dbReference type="PROSITE" id="PS50011"/>
    </source>
</evidence>
<evidence type="ECO:0000256" key="16">
    <source>
        <dbReference type="PROSITE-ProRule" id="PRU10141"/>
    </source>
</evidence>
<comment type="subcellular location">
    <subcellularLocation>
        <location evidence="1">Cell membrane</location>
        <topology evidence="1">Single-pass type I membrane protein</topology>
    </subcellularLocation>
</comment>
<evidence type="ECO:0000256" key="10">
    <source>
        <dbReference type="ARBA" id="ARBA00022777"/>
    </source>
</evidence>
<comment type="similarity">
    <text evidence="3">In the C-terminal section; belongs to the protein kinase superfamily. Ser/Thr protein kinase family.</text>
</comment>
<keyword evidence="22" id="KW-1185">Reference proteome</keyword>
<sequence>MLGSMFQAAVAAAASFFLVGLMLAVILILCKSTKKRRRSQPQPRTRTQDLAVPNSDHSSITIGESALFDPLLNRVSMQELLQVTRNFHPELIIGDGSFGIVYKAKLSAGVTVAVKKLAADAFQGFREFRAEMETLGKIRHKNIVQILGYCATGSDRVLIYEFIERGSLDQWLYDTSSSWESSETEMSSSSQRLPLSWGARINIVRGIATALCYMHNLETPIIHRDIKSSNVLLDSNFEAHVADFGLARMIEGAHSHVSTQVAGTMGYMPPEYFSGATMASVMGDVYSFGILMLEIATARRPNLPFMGEEGKEIRLIDWLRKMVEQNRHLEMVDANILRDELKEDMVVEFFRIAKMCSDEVCKFRPGMQEVIELLDKINVQSPCWIWCMIELFYNDGITVCAAGDCQREASFGGTA</sequence>
<keyword evidence="9 16" id="KW-0547">Nucleotide-binding</keyword>
<evidence type="ECO:0000256" key="2">
    <source>
        <dbReference type="ARBA" id="ARBA00008536"/>
    </source>
</evidence>
<dbReference type="EMBL" id="CAUOFW020000558">
    <property type="protein sequence ID" value="CAK9134680.1"/>
    <property type="molecule type" value="Genomic_DNA"/>
</dbReference>
<dbReference type="PROSITE" id="PS00108">
    <property type="entry name" value="PROTEIN_KINASE_ST"/>
    <property type="match status" value="1"/>
</dbReference>
<evidence type="ECO:0000256" key="14">
    <source>
        <dbReference type="ARBA" id="ARBA00023170"/>
    </source>
</evidence>
<feature type="binding site" evidence="16">
    <location>
        <position position="116"/>
    </location>
    <ligand>
        <name>ATP</name>
        <dbReference type="ChEBI" id="CHEBI:30616"/>
    </ligand>
</feature>
<dbReference type="PANTHER" id="PTHR48006">
    <property type="entry name" value="LEUCINE-RICH REPEAT-CONTAINING PROTEIN DDB_G0281931-RELATED"/>
    <property type="match status" value="1"/>
</dbReference>
<dbReference type="GO" id="GO:0004674">
    <property type="term" value="F:protein serine/threonine kinase activity"/>
    <property type="evidence" value="ECO:0007669"/>
    <property type="project" value="UniProtKB-KW"/>
</dbReference>
<evidence type="ECO:0000256" key="18">
    <source>
        <dbReference type="SAM" id="MobiDB-lite"/>
    </source>
</evidence>
<keyword evidence="8" id="KW-0732">Signal</keyword>
<gene>
    <name evidence="21" type="ORF">ILEXP_LOCUS1613</name>
</gene>
<dbReference type="SMART" id="SM00220">
    <property type="entry name" value="S_TKc"/>
    <property type="match status" value="1"/>
</dbReference>
<dbReference type="InterPro" id="IPR017441">
    <property type="entry name" value="Protein_kinase_ATP_BS"/>
</dbReference>
<dbReference type="InterPro" id="IPR000719">
    <property type="entry name" value="Prot_kinase_dom"/>
</dbReference>
<dbReference type="InterPro" id="IPR001245">
    <property type="entry name" value="Ser-Thr/Tyr_kinase_cat_dom"/>
</dbReference>
<dbReference type="InterPro" id="IPR051824">
    <property type="entry name" value="LRR_Rcpt-Like_S/T_Kinase"/>
</dbReference>
<keyword evidence="6" id="KW-0808">Transferase</keyword>
<dbReference type="PANTHER" id="PTHR48006:SF47">
    <property type="entry name" value="PHYTOSULFOKINE RECEPTOR 2-LIKE"/>
    <property type="match status" value="1"/>
</dbReference>
<evidence type="ECO:0000256" key="3">
    <source>
        <dbReference type="ARBA" id="ARBA00010217"/>
    </source>
</evidence>
<evidence type="ECO:0000256" key="13">
    <source>
        <dbReference type="ARBA" id="ARBA00023136"/>
    </source>
</evidence>
<keyword evidence="15" id="KW-0325">Glycoprotein</keyword>
<feature type="region of interest" description="Disordered" evidence="18">
    <location>
        <begin position="37"/>
        <end position="57"/>
    </location>
</feature>
<comment type="similarity">
    <text evidence="2">In the N-terminal section; belongs to the leguminous lectin family.</text>
</comment>
<keyword evidence="13 19" id="KW-0472">Membrane</keyword>
<organism evidence="21 22">
    <name type="scientific">Ilex paraguariensis</name>
    <name type="common">yerba mate</name>
    <dbReference type="NCBI Taxonomy" id="185542"/>
    <lineage>
        <taxon>Eukaryota</taxon>
        <taxon>Viridiplantae</taxon>
        <taxon>Streptophyta</taxon>
        <taxon>Embryophyta</taxon>
        <taxon>Tracheophyta</taxon>
        <taxon>Spermatophyta</taxon>
        <taxon>Magnoliopsida</taxon>
        <taxon>eudicotyledons</taxon>
        <taxon>Gunneridae</taxon>
        <taxon>Pentapetalae</taxon>
        <taxon>asterids</taxon>
        <taxon>campanulids</taxon>
        <taxon>Aquifoliales</taxon>
        <taxon>Aquifoliaceae</taxon>
        <taxon>Ilex</taxon>
    </lineage>
</organism>
<evidence type="ECO:0000313" key="22">
    <source>
        <dbReference type="Proteomes" id="UP001642360"/>
    </source>
</evidence>
<evidence type="ECO:0000256" key="11">
    <source>
        <dbReference type="ARBA" id="ARBA00022840"/>
    </source>
</evidence>
<dbReference type="Gene3D" id="3.30.200.20">
    <property type="entry name" value="Phosphorylase Kinase, domain 1"/>
    <property type="match status" value="1"/>
</dbReference>
<evidence type="ECO:0000256" key="7">
    <source>
        <dbReference type="ARBA" id="ARBA00022692"/>
    </source>
</evidence>
<evidence type="ECO:0000256" key="15">
    <source>
        <dbReference type="ARBA" id="ARBA00023180"/>
    </source>
</evidence>
<evidence type="ECO:0000256" key="1">
    <source>
        <dbReference type="ARBA" id="ARBA00004251"/>
    </source>
</evidence>
<protein>
    <recommendedName>
        <fullName evidence="20">Protein kinase domain-containing protein</fullName>
    </recommendedName>
</protein>
<evidence type="ECO:0000256" key="4">
    <source>
        <dbReference type="ARBA" id="ARBA00022475"/>
    </source>
</evidence>
<evidence type="ECO:0000256" key="19">
    <source>
        <dbReference type="SAM" id="Phobius"/>
    </source>
</evidence>
<dbReference type="GO" id="GO:0002229">
    <property type="term" value="P:defense response to oomycetes"/>
    <property type="evidence" value="ECO:0007669"/>
    <property type="project" value="UniProtKB-ARBA"/>
</dbReference>
<dbReference type="PROSITE" id="PS00107">
    <property type="entry name" value="PROTEIN_KINASE_ATP"/>
    <property type="match status" value="1"/>
</dbReference>
<dbReference type="AlphaFoldDB" id="A0ABC8QQ86"/>
<reference evidence="21 22" key="1">
    <citation type="submission" date="2024-02" db="EMBL/GenBank/DDBJ databases">
        <authorList>
            <person name="Vignale AGUSTIN F."/>
            <person name="Sosa J E."/>
            <person name="Modenutti C."/>
        </authorList>
    </citation>
    <scope>NUCLEOTIDE SEQUENCE [LARGE SCALE GENOMIC DNA]</scope>
</reference>
<keyword evidence="7 19" id="KW-0812">Transmembrane</keyword>
<keyword evidence="11 16" id="KW-0067">ATP-binding</keyword>
<evidence type="ECO:0000256" key="12">
    <source>
        <dbReference type="ARBA" id="ARBA00022989"/>
    </source>
</evidence>
<dbReference type="FunFam" id="1.10.510.10:FF:000240">
    <property type="entry name" value="Lectin-domain containing receptor kinase A4.3"/>
    <property type="match status" value="1"/>
</dbReference>
<keyword evidence="5 17" id="KW-0723">Serine/threonine-protein kinase</keyword>
<dbReference type="InterPro" id="IPR011009">
    <property type="entry name" value="Kinase-like_dom_sf"/>
</dbReference>
<dbReference type="PROSITE" id="PS50011">
    <property type="entry name" value="PROTEIN_KINASE_DOM"/>
    <property type="match status" value="1"/>
</dbReference>
<dbReference type="FunFam" id="3.30.200.20:FF:000745">
    <property type="entry name" value="Phytosulfokine receptor 2"/>
    <property type="match status" value="1"/>
</dbReference>
<comment type="similarity">
    <text evidence="17">Belongs to the protein kinase superfamily.</text>
</comment>
<dbReference type="Pfam" id="PF07714">
    <property type="entry name" value="PK_Tyr_Ser-Thr"/>
    <property type="match status" value="1"/>
</dbReference>
<name>A0ABC8QQ86_9AQUA</name>
<evidence type="ECO:0000256" key="17">
    <source>
        <dbReference type="RuleBase" id="RU000304"/>
    </source>
</evidence>
<dbReference type="GO" id="GO:0005886">
    <property type="term" value="C:plasma membrane"/>
    <property type="evidence" value="ECO:0007669"/>
    <property type="project" value="UniProtKB-SubCell"/>
</dbReference>
<evidence type="ECO:0000256" key="5">
    <source>
        <dbReference type="ARBA" id="ARBA00022527"/>
    </source>
</evidence>
<comment type="caution">
    <text evidence="21">The sequence shown here is derived from an EMBL/GenBank/DDBJ whole genome shotgun (WGS) entry which is preliminary data.</text>
</comment>
<dbReference type="GO" id="GO:0005524">
    <property type="term" value="F:ATP binding"/>
    <property type="evidence" value="ECO:0007669"/>
    <property type="project" value="UniProtKB-UniRule"/>
</dbReference>
<keyword evidence="12 19" id="KW-1133">Transmembrane helix</keyword>
<feature type="transmembrane region" description="Helical" evidence="19">
    <location>
        <begin position="6"/>
        <end position="30"/>
    </location>
</feature>
<dbReference type="Gene3D" id="1.10.510.10">
    <property type="entry name" value="Transferase(Phosphotransferase) domain 1"/>
    <property type="match status" value="1"/>
</dbReference>
<evidence type="ECO:0000313" key="21">
    <source>
        <dbReference type="EMBL" id="CAK9134680.1"/>
    </source>
</evidence>
<proteinExistence type="inferred from homology"/>
<accession>A0ABC8QQ86</accession>
<keyword evidence="10" id="KW-0418">Kinase</keyword>
<feature type="domain" description="Protein kinase" evidence="20">
    <location>
        <begin position="87"/>
        <end position="377"/>
    </location>
</feature>
<keyword evidence="4" id="KW-1003">Cell membrane</keyword>
<dbReference type="InterPro" id="IPR008271">
    <property type="entry name" value="Ser/Thr_kinase_AS"/>
</dbReference>
<evidence type="ECO:0000256" key="6">
    <source>
        <dbReference type="ARBA" id="ARBA00022679"/>
    </source>
</evidence>
<keyword evidence="14" id="KW-0675">Receptor</keyword>